<dbReference type="PANTHER" id="PTHR43591:SF24">
    <property type="entry name" value="2-METHOXY-6-POLYPRENYL-1,4-BENZOQUINOL METHYLASE, MITOCHONDRIAL"/>
    <property type="match status" value="1"/>
</dbReference>
<gene>
    <name evidence="2" type="ORF">HK097_003110</name>
</gene>
<dbReference type="AlphaFoldDB" id="A0AAD5X0T1"/>
<dbReference type="Proteomes" id="UP001212841">
    <property type="component" value="Unassembled WGS sequence"/>
</dbReference>
<evidence type="ECO:0000259" key="1">
    <source>
        <dbReference type="Pfam" id="PF13649"/>
    </source>
</evidence>
<name>A0AAD5X0T1_9FUNG</name>
<dbReference type="EMBL" id="JADGJD010001712">
    <property type="protein sequence ID" value="KAJ3038644.1"/>
    <property type="molecule type" value="Genomic_DNA"/>
</dbReference>
<organism evidence="2 3">
    <name type="scientific">Rhizophlyctis rosea</name>
    <dbReference type="NCBI Taxonomy" id="64517"/>
    <lineage>
        <taxon>Eukaryota</taxon>
        <taxon>Fungi</taxon>
        <taxon>Fungi incertae sedis</taxon>
        <taxon>Chytridiomycota</taxon>
        <taxon>Chytridiomycota incertae sedis</taxon>
        <taxon>Chytridiomycetes</taxon>
        <taxon>Rhizophlyctidales</taxon>
        <taxon>Rhizophlyctidaceae</taxon>
        <taxon>Rhizophlyctis</taxon>
    </lineage>
</organism>
<dbReference type="InterPro" id="IPR041698">
    <property type="entry name" value="Methyltransf_25"/>
</dbReference>
<comment type="caution">
    <text evidence="2">The sequence shown here is derived from an EMBL/GenBank/DDBJ whole genome shotgun (WGS) entry which is preliminary data.</text>
</comment>
<sequence length="280" mass="31110">MGDRTPEGWSTHAPVYEKSTRKVTGLFSYEALLASGVLPPQQHAQKLQILDTATGTGILPLQLAENYTAAGLASEVKVTATDFAPGMIDILDKRIQEKGFHEIIRTKVADAQDLQTTPATITHAYMIFGIFFLPSPQTALRNLHTSLRTTGTLTLTSWGHTDLLRLSKEIMRRLNPSATVTYGGTDVTQNWSSVPFIAGLLKEAGFRSVEGKEVEKEVEWNTYDELIEAIIDNPGIAERFEGKEEVKKKWVETALGVLKEWWPGEPFRMKMPGLIVVARK</sequence>
<dbReference type="SUPFAM" id="SSF53335">
    <property type="entry name" value="S-adenosyl-L-methionine-dependent methyltransferases"/>
    <property type="match status" value="1"/>
</dbReference>
<evidence type="ECO:0000313" key="2">
    <source>
        <dbReference type="EMBL" id="KAJ3038644.1"/>
    </source>
</evidence>
<reference evidence="2" key="1">
    <citation type="submission" date="2020-05" db="EMBL/GenBank/DDBJ databases">
        <title>Phylogenomic resolution of chytrid fungi.</title>
        <authorList>
            <person name="Stajich J.E."/>
            <person name="Amses K."/>
            <person name="Simmons R."/>
            <person name="Seto K."/>
            <person name="Myers J."/>
            <person name="Bonds A."/>
            <person name="Quandt C.A."/>
            <person name="Barry K."/>
            <person name="Liu P."/>
            <person name="Grigoriev I."/>
            <person name="Longcore J.E."/>
            <person name="James T.Y."/>
        </authorList>
    </citation>
    <scope>NUCLEOTIDE SEQUENCE</scope>
    <source>
        <strain evidence="2">JEL0318</strain>
    </source>
</reference>
<proteinExistence type="predicted"/>
<evidence type="ECO:0000313" key="3">
    <source>
        <dbReference type="Proteomes" id="UP001212841"/>
    </source>
</evidence>
<dbReference type="CDD" id="cd02440">
    <property type="entry name" value="AdoMet_MTases"/>
    <property type="match status" value="1"/>
</dbReference>
<dbReference type="Gene3D" id="3.40.50.150">
    <property type="entry name" value="Vaccinia Virus protein VP39"/>
    <property type="match status" value="1"/>
</dbReference>
<dbReference type="GO" id="GO:0008168">
    <property type="term" value="F:methyltransferase activity"/>
    <property type="evidence" value="ECO:0007669"/>
    <property type="project" value="TreeGrafter"/>
</dbReference>
<accession>A0AAD5X0T1</accession>
<dbReference type="PANTHER" id="PTHR43591">
    <property type="entry name" value="METHYLTRANSFERASE"/>
    <property type="match status" value="1"/>
</dbReference>
<dbReference type="Pfam" id="PF13649">
    <property type="entry name" value="Methyltransf_25"/>
    <property type="match status" value="1"/>
</dbReference>
<dbReference type="InterPro" id="IPR029063">
    <property type="entry name" value="SAM-dependent_MTases_sf"/>
</dbReference>
<keyword evidence="3" id="KW-1185">Reference proteome</keyword>
<feature type="domain" description="Methyltransferase" evidence="1">
    <location>
        <begin position="49"/>
        <end position="151"/>
    </location>
</feature>
<protein>
    <recommendedName>
        <fullName evidence="1">Methyltransferase domain-containing protein</fullName>
    </recommendedName>
</protein>